<dbReference type="InterPro" id="IPR036736">
    <property type="entry name" value="ACP-like_sf"/>
</dbReference>
<feature type="domain" description="Carrier" evidence="3">
    <location>
        <begin position="1"/>
        <end position="69"/>
    </location>
</feature>
<evidence type="ECO:0000256" key="2">
    <source>
        <dbReference type="ARBA" id="ARBA00022553"/>
    </source>
</evidence>
<keyword evidence="2" id="KW-0597">Phosphoprotein</keyword>
<evidence type="ECO:0000313" key="4">
    <source>
        <dbReference type="EMBL" id="CAG73619.1"/>
    </source>
</evidence>
<dbReference type="SUPFAM" id="SSF47336">
    <property type="entry name" value="ACP-like"/>
    <property type="match status" value="1"/>
</dbReference>
<dbReference type="STRING" id="218491.ECA0705"/>
<dbReference type="KEGG" id="eca:ECA0705"/>
<reference evidence="4" key="1">
    <citation type="submission" date="2004-02" db="EMBL/GenBank/DDBJ databases">
        <title>The genome sequence of the enterobacterial phytopathogen Erwinia carotovora subsp. atroseptica SCRI1043 and functional genomic identification of novel virulence factors.</title>
        <authorList>
            <person name="Bell K.S."/>
            <person name="Sebaihia M."/>
            <person name="Pritchard L."/>
            <person name="Holden M."/>
            <person name="Hyman L.J."/>
            <person name="Holeva M.C."/>
            <person name="Thomson N.R."/>
            <person name="Bentley S.D."/>
            <person name="Churcher C."/>
            <person name="Mungall K."/>
            <person name="Atkin R."/>
            <person name="Bason N."/>
            <person name="Brooks K."/>
            <person name="Chillingworth T."/>
            <person name="Clark K."/>
            <person name="Doggett J."/>
            <person name="Fraser A."/>
            <person name="Hance Z."/>
            <person name="Hauser H."/>
            <person name="Jagels K."/>
            <person name="Moule S."/>
            <person name="Norbertczak H."/>
            <person name="Ormond D."/>
            <person name="Price C."/>
            <person name="Quail M.A."/>
            <person name="Sanders M."/>
            <person name="Walker D."/>
            <person name="Whitehead S."/>
            <person name="Salmond G.P.C."/>
            <person name="Birch P.R.J."/>
            <person name="Barrell B.G."/>
            <person name="Parkhill J."/>
            <person name="Toth I.K."/>
        </authorList>
    </citation>
    <scope>NUCLEOTIDE SEQUENCE</scope>
    <source>
        <strain evidence="4">SCRI1043</strain>
    </source>
</reference>
<evidence type="ECO:0000259" key="3">
    <source>
        <dbReference type="PROSITE" id="PS50075"/>
    </source>
</evidence>
<evidence type="ECO:0000313" key="5">
    <source>
        <dbReference type="Proteomes" id="UP000007966"/>
    </source>
</evidence>
<dbReference type="AlphaFoldDB" id="Q6D9B2"/>
<dbReference type="PANTHER" id="PTHR44845:SF6">
    <property type="entry name" value="BETA-ALANINE-ACTIVATING ENZYME"/>
    <property type="match status" value="1"/>
</dbReference>
<evidence type="ECO:0000256" key="1">
    <source>
        <dbReference type="ARBA" id="ARBA00022450"/>
    </source>
</evidence>
<dbReference type="HOGENOM" id="CLU_1791001_0_0_6"/>
<protein>
    <submittedName>
        <fullName evidence="4">Degenerate non-ribosomal peptide synthetase (Partial)</fullName>
    </submittedName>
</protein>
<sequence length="145" mass="16222">HNLHKIYRDILQNDTVDTQESFLTLGGNSLSALKLILSVNQHFGTSLSLGQLFENSSITQLARVIEEKGSQTQTARVTLNRGQPEDNPTLLLSTQRAVTCCVIPGWRVNWAKAIRSTVFRCPILALTNLITPISKRLRFLSFTGW</sequence>
<dbReference type="InterPro" id="IPR009081">
    <property type="entry name" value="PP-bd_ACP"/>
</dbReference>
<accession>Q6D9B2</accession>
<feature type="non-terminal residue" evidence="4">
    <location>
        <position position="1"/>
    </location>
</feature>
<name>Q6D9B2_PECAS</name>
<dbReference type="Proteomes" id="UP000007966">
    <property type="component" value="Chromosome"/>
</dbReference>
<dbReference type="eggNOG" id="COG1020">
    <property type="taxonomic scope" value="Bacteria"/>
</dbReference>
<gene>
    <name evidence="4" type="ordered locus">ECA0705</name>
</gene>
<dbReference type="PANTHER" id="PTHR44845">
    <property type="entry name" value="CARRIER DOMAIN-CONTAINING PROTEIN"/>
    <property type="match status" value="1"/>
</dbReference>
<keyword evidence="5" id="KW-1185">Reference proteome</keyword>
<dbReference type="Gene3D" id="3.40.50.1820">
    <property type="entry name" value="alpha/beta hydrolase"/>
    <property type="match status" value="1"/>
</dbReference>
<dbReference type="EMBL" id="BX950851">
    <property type="protein sequence ID" value="CAG73619.1"/>
    <property type="molecule type" value="Genomic_DNA"/>
</dbReference>
<proteinExistence type="predicted"/>
<keyword evidence="1" id="KW-0596">Phosphopantetheine</keyword>
<dbReference type="PROSITE" id="PS50075">
    <property type="entry name" value="CARRIER"/>
    <property type="match status" value="1"/>
</dbReference>
<dbReference type="InterPro" id="IPR029058">
    <property type="entry name" value="AB_hydrolase_fold"/>
</dbReference>
<organism evidence="4 5">
    <name type="scientific">Pectobacterium atrosepticum (strain SCRI 1043 / ATCC BAA-672)</name>
    <name type="common">Erwinia carotovora subsp. atroseptica</name>
    <dbReference type="NCBI Taxonomy" id="218491"/>
    <lineage>
        <taxon>Bacteria</taxon>
        <taxon>Pseudomonadati</taxon>
        <taxon>Pseudomonadota</taxon>
        <taxon>Gammaproteobacteria</taxon>
        <taxon>Enterobacterales</taxon>
        <taxon>Pectobacteriaceae</taxon>
        <taxon>Pectobacterium</taxon>
    </lineage>
</organism>
<dbReference type="Pfam" id="PF00550">
    <property type="entry name" value="PP-binding"/>
    <property type="match status" value="1"/>
</dbReference>